<comment type="caution">
    <text evidence="2">The sequence shown here is derived from an EMBL/GenBank/DDBJ whole genome shotgun (WGS) entry which is preliminary data.</text>
</comment>
<accession>A0A375CFK7</accession>
<dbReference type="EMBL" id="OFSP01000039">
    <property type="protein sequence ID" value="SOY68892.1"/>
    <property type="molecule type" value="Genomic_DNA"/>
</dbReference>
<gene>
    <name evidence="2" type="ORF">CBM2589_A90362</name>
</gene>
<dbReference type="AlphaFoldDB" id="A0A375CFK7"/>
<keyword evidence="1" id="KW-0812">Transmembrane</keyword>
<protein>
    <submittedName>
        <fullName evidence="2">Uncharacterized protein</fullName>
    </submittedName>
</protein>
<reference evidence="2" key="1">
    <citation type="submission" date="2018-01" db="EMBL/GenBank/DDBJ databases">
        <authorList>
            <person name="Clerissi C."/>
        </authorList>
    </citation>
    <scope>NUCLEOTIDE SEQUENCE</scope>
    <source>
        <strain evidence="2">Cupriavidus taiwanensis STM 3521</strain>
    </source>
</reference>
<proteinExistence type="predicted"/>
<feature type="transmembrane region" description="Helical" evidence="1">
    <location>
        <begin position="21"/>
        <end position="37"/>
    </location>
</feature>
<evidence type="ECO:0000256" key="1">
    <source>
        <dbReference type="SAM" id="Phobius"/>
    </source>
</evidence>
<keyword evidence="1" id="KW-1133">Transmembrane helix</keyword>
<keyword evidence="1" id="KW-0472">Membrane</keyword>
<sequence>MTIGVGAREILRCNHSGSPGLIVYYYGLLVVLMQFLGHQSTNSICHTTRWGRNYYFDGPIGIDG</sequence>
<dbReference type="Proteomes" id="UP000256297">
    <property type="component" value="Chromosome CBM2589_a"/>
</dbReference>
<name>A0A375CFK7_9BURK</name>
<evidence type="ECO:0000313" key="2">
    <source>
        <dbReference type="EMBL" id="SOY68892.1"/>
    </source>
</evidence>
<organism evidence="2">
    <name type="scientific">Cupriavidus taiwanensis</name>
    <dbReference type="NCBI Taxonomy" id="164546"/>
    <lineage>
        <taxon>Bacteria</taxon>
        <taxon>Pseudomonadati</taxon>
        <taxon>Pseudomonadota</taxon>
        <taxon>Betaproteobacteria</taxon>
        <taxon>Burkholderiales</taxon>
        <taxon>Burkholderiaceae</taxon>
        <taxon>Cupriavidus</taxon>
    </lineage>
</organism>